<reference evidence="2" key="1">
    <citation type="submission" date="2020-07" db="EMBL/GenBank/DDBJ databases">
        <title>Huge and variable diversity of episymbiotic CPR bacteria and DPANN archaea in groundwater ecosystems.</title>
        <authorList>
            <person name="He C.Y."/>
            <person name="Keren R."/>
            <person name="Whittaker M."/>
            <person name="Farag I.F."/>
            <person name="Doudna J."/>
            <person name="Cate J.H.D."/>
            <person name="Banfield J.F."/>
        </authorList>
    </citation>
    <scope>NUCLEOTIDE SEQUENCE</scope>
    <source>
        <strain evidence="2">NC_groundwater_1813_Pr3_B-0.1um_71_17</strain>
    </source>
</reference>
<feature type="domain" description="NAD-dependent epimerase/dehydratase" evidence="1">
    <location>
        <begin position="5"/>
        <end position="219"/>
    </location>
</feature>
<accession>A0A933SCQ5</accession>
<gene>
    <name evidence="2" type="ORF">HZA61_11625</name>
</gene>
<dbReference type="Gene3D" id="3.40.50.720">
    <property type="entry name" value="NAD(P)-binding Rossmann-like Domain"/>
    <property type="match status" value="1"/>
</dbReference>
<dbReference type="Pfam" id="PF01370">
    <property type="entry name" value="Epimerase"/>
    <property type="match status" value="1"/>
</dbReference>
<dbReference type="PANTHER" id="PTHR48079">
    <property type="entry name" value="PROTEIN YEEZ"/>
    <property type="match status" value="1"/>
</dbReference>
<proteinExistence type="predicted"/>
<evidence type="ECO:0000313" key="2">
    <source>
        <dbReference type="EMBL" id="MBI5170131.1"/>
    </source>
</evidence>
<comment type="caution">
    <text evidence="2">The sequence shown here is derived from an EMBL/GenBank/DDBJ whole genome shotgun (WGS) entry which is preliminary data.</text>
</comment>
<dbReference type="InterPro" id="IPR001509">
    <property type="entry name" value="Epimerase_deHydtase"/>
</dbReference>
<dbReference type="Proteomes" id="UP000696931">
    <property type="component" value="Unassembled WGS sequence"/>
</dbReference>
<protein>
    <submittedName>
        <fullName evidence="2">SDR family NAD(P)-dependent oxidoreductase</fullName>
    </submittedName>
</protein>
<dbReference type="GO" id="GO:0004029">
    <property type="term" value="F:aldehyde dehydrogenase (NAD+) activity"/>
    <property type="evidence" value="ECO:0007669"/>
    <property type="project" value="TreeGrafter"/>
</dbReference>
<dbReference type="InterPro" id="IPR051783">
    <property type="entry name" value="NAD(P)-dependent_oxidoreduct"/>
</dbReference>
<dbReference type="PANTHER" id="PTHR48079:SF6">
    <property type="entry name" value="NAD(P)-BINDING DOMAIN-CONTAINING PROTEIN-RELATED"/>
    <property type="match status" value="1"/>
</dbReference>
<organism evidence="2 3">
    <name type="scientific">Eiseniibacteriota bacterium</name>
    <dbReference type="NCBI Taxonomy" id="2212470"/>
    <lineage>
        <taxon>Bacteria</taxon>
        <taxon>Candidatus Eiseniibacteriota</taxon>
    </lineage>
</organism>
<dbReference type="InterPro" id="IPR036291">
    <property type="entry name" value="NAD(P)-bd_dom_sf"/>
</dbReference>
<dbReference type="SUPFAM" id="SSF51735">
    <property type="entry name" value="NAD(P)-binding Rossmann-fold domains"/>
    <property type="match status" value="1"/>
</dbReference>
<sequence>MKHRIFVTGASGYIGSAVAQRLVRGGHDVIGLARNEATARKLETLGVTPVQGDLADLTAWVGVLQNCDTAVHTAFDGATGASDMDHQALEAFRAASLDGRLRRVLYTSGSWVHGAGGDRVLDETAPLKPLELVQWRVAHEEIALDLSAHDVATIILRPGMVYGEHRGIFGTWFDEAKQKKTITYPGDGAQHWSCVHREDVAEAYALAMEHGKAGERYLLADESRATVKQLAEAAAAAAGATAQPWPAEQVVKTLSLFGKALLNDLQVTSAKARRELGWVPRHASFVNDAPALWREWLDAKEAPVA</sequence>
<name>A0A933SCQ5_UNCEI</name>
<dbReference type="EMBL" id="JACRIW010000081">
    <property type="protein sequence ID" value="MBI5170131.1"/>
    <property type="molecule type" value="Genomic_DNA"/>
</dbReference>
<dbReference type="AlphaFoldDB" id="A0A933SCQ5"/>
<evidence type="ECO:0000313" key="3">
    <source>
        <dbReference type="Proteomes" id="UP000696931"/>
    </source>
</evidence>
<evidence type="ECO:0000259" key="1">
    <source>
        <dbReference type="Pfam" id="PF01370"/>
    </source>
</evidence>
<dbReference type="GO" id="GO:0005737">
    <property type="term" value="C:cytoplasm"/>
    <property type="evidence" value="ECO:0007669"/>
    <property type="project" value="TreeGrafter"/>
</dbReference>